<reference evidence="1 2" key="1">
    <citation type="submission" date="2014-04" db="EMBL/GenBank/DDBJ databases">
        <title>Draft genome sequence of Photobacterium halotolerans S2753: a solonamide, ngercheumicin and holomycin producer.</title>
        <authorList>
            <person name="Machado H.R."/>
            <person name="Gram L."/>
        </authorList>
    </citation>
    <scope>NUCLEOTIDE SEQUENCE [LARGE SCALE GENOMIC DNA]</scope>
    <source>
        <strain evidence="1 2">S2753</strain>
    </source>
</reference>
<sequence length="77" mass="8373">MGIPYYVDRSASTCRSGLRGVEAEKTLGSKLALIVMTNQNLANVCVSCFFTDMSAGNSDIRPLFHLNGVNYPDQALE</sequence>
<dbReference type="AlphaFoldDB" id="A0A066RK57"/>
<dbReference type="EMBL" id="JMIB01000030">
    <property type="protein sequence ID" value="KDM90684.1"/>
    <property type="molecule type" value="Genomic_DNA"/>
</dbReference>
<protein>
    <submittedName>
        <fullName evidence="1">Uncharacterized protein</fullName>
    </submittedName>
</protein>
<name>A0A066RK57_9GAMM</name>
<evidence type="ECO:0000313" key="1">
    <source>
        <dbReference type="EMBL" id="KDM90684.1"/>
    </source>
</evidence>
<proteinExistence type="predicted"/>
<organism evidence="1 2">
    <name type="scientific">Photobacterium galatheae</name>
    <dbReference type="NCBI Taxonomy" id="1654360"/>
    <lineage>
        <taxon>Bacteria</taxon>
        <taxon>Pseudomonadati</taxon>
        <taxon>Pseudomonadota</taxon>
        <taxon>Gammaproteobacteria</taxon>
        <taxon>Vibrionales</taxon>
        <taxon>Vibrionaceae</taxon>
        <taxon>Photobacterium</taxon>
    </lineage>
</organism>
<gene>
    <name evidence="1" type="ORF">EA58_16375</name>
</gene>
<keyword evidence="2" id="KW-1185">Reference proteome</keyword>
<comment type="caution">
    <text evidence="1">The sequence shown here is derived from an EMBL/GenBank/DDBJ whole genome shotgun (WGS) entry which is preliminary data.</text>
</comment>
<accession>A0A066RK57</accession>
<dbReference type="Proteomes" id="UP000027192">
    <property type="component" value="Unassembled WGS sequence"/>
</dbReference>
<evidence type="ECO:0000313" key="2">
    <source>
        <dbReference type="Proteomes" id="UP000027192"/>
    </source>
</evidence>